<evidence type="ECO:0000256" key="1">
    <source>
        <dbReference type="ARBA" id="ARBA00022837"/>
    </source>
</evidence>
<organism evidence="5">
    <name type="scientific">Haptolina brevifila</name>
    <dbReference type="NCBI Taxonomy" id="156173"/>
    <lineage>
        <taxon>Eukaryota</taxon>
        <taxon>Haptista</taxon>
        <taxon>Haptophyta</taxon>
        <taxon>Prymnesiophyceae</taxon>
        <taxon>Prymnesiales</taxon>
        <taxon>Prymnesiaceae</taxon>
        <taxon>Haptolina</taxon>
    </lineage>
</organism>
<evidence type="ECO:0000259" key="4">
    <source>
        <dbReference type="PROSITE" id="PS50222"/>
    </source>
</evidence>
<accession>A0A7S2FLW4</accession>
<sequence>MPRRASAHAHAMGGCQAGCCRTALHASHGRRFYGPAITSATASATTSVTTSATASASIATAKDRHRSSSKVRQGHLKPFLYIRRIFREYELYCLEHDLPIEPKRDVVQRTLVNQPYNARINQLVVSRLRGLKWKSDAVNELRELHGPVSSLSARSGGAEVVPTGWVREFIRDCCDVTKQPGDWIDMKTRPAPPVGENKLGFEEVCRWYCNKRRWPMINLAKHTWIETLPIGVYFRSQIRVRQVHGLKLRDRDQDDDGKLDCCSLHRQFYVFEAIAVLLHVSLLLIMPVLALVLVAAQINHQWALTTAPFDGSATVARPILWADVVQPFFFNFLAQLGSNSVSMYPLAQILIYEAVVYACATILRMLCSYLNPPIQILQDVIFYTYAAFFVTHTTLLFAYVCMIAAWFLVAAVLDPSAYLPYAVGILVILVACRTVGIAMYDAARNLAARIQSGVRRALRLKLKRAREQMEEMAAERLRKENEADDDSFEAPLGPQSVTPTNHDKVDAADIFALLKETRDAEAEEKDAGKVGDDEIERADFRRLFSALDLDLTEGQLEGLFAVVDLSGNRKVSAQEFEGAWDLLQKEMVEAHVQKLGLSPAQIFISVSLVLVILIILLVFLLLIVSAWVGEDNFGAVVKSGLVTFVGTSITRVRSKTKAEAGEGQLDEVVNVVLGEQADEANDE</sequence>
<dbReference type="InterPro" id="IPR002048">
    <property type="entry name" value="EF_hand_dom"/>
</dbReference>
<dbReference type="InterPro" id="IPR011992">
    <property type="entry name" value="EF-hand-dom_pair"/>
</dbReference>
<evidence type="ECO:0000256" key="3">
    <source>
        <dbReference type="SAM" id="Phobius"/>
    </source>
</evidence>
<feature type="region of interest" description="Disordered" evidence="2">
    <location>
        <begin position="476"/>
        <end position="499"/>
    </location>
</feature>
<gene>
    <name evidence="5" type="ORF">CBRE1094_LOCUS2263</name>
</gene>
<keyword evidence="3" id="KW-0812">Transmembrane</keyword>
<feature type="transmembrane region" description="Helical" evidence="3">
    <location>
        <begin position="268"/>
        <end position="298"/>
    </location>
</feature>
<dbReference type="AlphaFoldDB" id="A0A7S2FLW4"/>
<dbReference type="EMBL" id="HBGU01004209">
    <property type="protein sequence ID" value="CAD9399520.1"/>
    <property type="molecule type" value="Transcribed_RNA"/>
</dbReference>
<protein>
    <recommendedName>
        <fullName evidence="4">EF-hand domain-containing protein</fullName>
    </recommendedName>
</protein>
<keyword evidence="3" id="KW-0472">Membrane</keyword>
<feature type="transmembrane region" description="Helical" evidence="3">
    <location>
        <begin position="602"/>
        <end position="627"/>
    </location>
</feature>
<dbReference type="GO" id="GO:0005509">
    <property type="term" value="F:calcium ion binding"/>
    <property type="evidence" value="ECO:0007669"/>
    <property type="project" value="InterPro"/>
</dbReference>
<feature type="domain" description="EF-hand" evidence="4">
    <location>
        <begin position="551"/>
        <end position="586"/>
    </location>
</feature>
<keyword evidence="3" id="KW-1133">Transmembrane helix</keyword>
<feature type="transmembrane region" description="Helical" evidence="3">
    <location>
        <begin position="382"/>
        <end position="412"/>
    </location>
</feature>
<reference evidence="5" key="1">
    <citation type="submission" date="2021-01" db="EMBL/GenBank/DDBJ databases">
        <authorList>
            <person name="Corre E."/>
            <person name="Pelletier E."/>
            <person name="Niang G."/>
            <person name="Scheremetjew M."/>
            <person name="Finn R."/>
            <person name="Kale V."/>
            <person name="Holt S."/>
            <person name="Cochrane G."/>
            <person name="Meng A."/>
            <person name="Brown T."/>
            <person name="Cohen L."/>
        </authorList>
    </citation>
    <scope>NUCLEOTIDE SEQUENCE</scope>
    <source>
        <strain evidence="5">UTEX LB 985</strain>
    </source>
</reference>
<evidence type="ECO:0000256" key="2">
    <source>
        <dbReference type="SAM" id="MobiDB-lite"/>
    </source>
</evidence>
<proteinExistence type="predicted"/>
<dbReference type="InterPro" id="IPR018247">
    <property type="entry name" value="EF_Hand_1_Ca_BS"/>
</dbReference>
<feature type="transmembrane region" description="Helical" evidence="3">
    <location>
        <begin position="418"/>
        <end position="440"/>
    </location>
</feature>
<keyword evidence="1" id="KW-0106">Calcium</keyword>
<dbReference type="PROSITE" id="PS51257">
    <property type="entry name" value="PROKAR_LIPOPROTEIN"/>
    <property type="match status" value="1"/>
</dbReference>
<dbReference type="PROSITE" id="PS50222">
    <property type="entry name" value="EF_HAND_2"/>
    <property type="match status" value="1"/>
</dbReference>
<name>A0A7S2FLW4_9EUKA</name>
<dbReference type="Gene3D" id="1.10.238.10">
    <property type="entry name" value="EF-hand"/>
    <property type="match status" value="1"/>
</dbReference>
<evidence type="ECO:0000313" key="5">
    <source>
        <dbReference type="EMBL" id="CAD9399520.1"/>
    </source>
</evidence>
<feature type="transmembrane region" description="Helical" evidence="3">
    <location>
        <begin position="349"/>
        <end position="370"/>
    </location>
</feature>
<dbReference type="PROSITE" id="PS00018">
    <property type="entry name" value="EF_HAND_1"/>
    <property type="match status" value="1"/>
</dbReference>
<dbReference type="SUPFAM" id="SSF47473">
    <property type="entry name" value="EF-hand"/>
    <property type="match status" value="1"/>
</dbReference>